<feature type="compositionally biased region" description="Low complexity" evidence="5">
    <location>
        <begin position="169"/>
        <end position="189"/>
    </location>
</feature>
<evidence type="ECO:0000256" key="3">
    <source>
        <dbReference type="ARBA" id="ARBA00023319"/>
    </source>
</evidence>
<dbReference type="AlphaFoldDB" id="A0A5F5Q264"/>
<keyword evidence="9" id="KW-1185">Reference proteome</keyword>
<dbReference type="GO" id="GO:1990782">
    <property type="term" value="F:protein tyrosine kinase binding"/>
    <property type="evidence" value="ECO:0000318"/>
    <property type="project" value="GO_Central"/>
</dbReference>
<comment type="similarity">
    <text evidence="4">Belongs to the immunoglobulin superfamily. CEA family.</text>
</comment>
<feature type="compositionally biased region" description="Low complexity" evidence="5">
    <location>
        <begin position="149"/>
        <end position="160"/>
    </location>
</feature>
<evidence type="ECO:0000256" key="6">
    <source>
        <dbReference type="SAM" id="SignalP"/>
    </source>
</evidence>
<evidence type="ECO:0000256" key="4">
    <source>
        <dbReference type="ARBA" id="ARBA00038222"/>
    </source>
</evidence>
<dbReference type="Proteomes" id="UP000002281">
    <property type="component" value="Chromosome 10"/>
</dbReference>
<evidence type="ECO:0000313" key="9">
    <source>
        <dbReference type="Proteomes" id="UP000002281"/>
    </source>
</evidence>
<sequence length="189" mass="20192">MQSPSGPAHRGCVPWQALLLAVSILGFWNLPATVQFTIESVPNNVTEGKDVLLLVHNLTGNILGYMWFKGNGARPHKQIKFYDVDTKAFSTGPLATGRETMYPNGSLLFQNVTTEYAGNYTLLVLKRSLIYEVGTGQVHVYTLLSTQVGSSSRGSRSGSSNMPAAALPAHGSCPHASGGSSSSPCQQHL</sequence>
<organism evidence="8 9">
    <name type="scientific">Equus caballus</name>
    <name type="common">Horse</name>
    <dbReference type="NCBI Taxonomy" id="9796"/>
    <lineage>
        <taxon>Eukaryota</taxon>
        <taxon>Metazoa</taxon>
        <taxon>Chordata</taxon>
        <taxon>Craniata</taxon>
        <taxon>Vertebrata</taxon>
        <taxon>Euteleostomi</taxon>
        <taxon>Mammalia</taxon>
        <taxon>Eutheria</taxon>
        <taxon>Laurasiatheria</taxon>
        <taxon>Perissodactyla</taxon>
        <taxon>Equidae</taxon>
        <taxon>Equus</taxon>
    </lineage>
</organism>
<dbReference type="SUPFAM" id="SSF48726">
    <property type="entry name" value="Immunoglobulin"/>
    <property type="match status" value="1"/>
</dbReference>
<feature type="chain" id="PRO_5040454322" description="Immunoglobulin V-set domain-containing protein" evidence="6">
    <location>
        <begin position="36"/>
        <end position="189"/>
    </location>
</feature>
<dbReference type="InterPro" id="IPR013783">
    <property type="entry name" value="Ig-like_fold"/>
</dbReference>
<evidence type="ECO:0000259" key="7">
    <source>
        <dbReference type="Pfam" id="PF07686"/>
    </source>
</evidence>
<dbReference type="Pfam" id="PF07686">
    <property type="entry name" value="V-set"/>
    <property type="match status" value="1"/>
</dbReference>
<accession>A0A5F5Q264</accession>
<dbReference type="GeneTree" id="ENSGT01100000263479"/>
<dbReference type="GO" id="GO:0005886">
    <property type="term" value="C:plasma membrane"/>
    <property type="evidence" value="ECO:0000318"/>
    <property type="project" value="GO_Central"/>
</dbReference>
<feature type="region of interest" description="Disordered" evidence="5">
    <location>
        <begin position="149"/>
        <end position="189"/>
    </location>
</feature>
<dbReference type="GO" id="GO:0009986">
    <property type="term" value="C:cell surface"/>
    <property type="evidence" value="ECO:0000318"/>
    <property type="project" value="GO_Central"/>
</dbReference>
<protein>
    <recommendedName>
        <fullName evidence="7">Immunoglobulin V-set domain-containing protein</fullName>
    </recommendedName>
</protein>
<dbReference type="CDD" id="cd05774">
    <property type="entry name" value="IgV_CEACAM_D1"/>
    <property type="match status" value="1"/>
</dbReference>
<evidence type="ECO:0000256" key="5">
    <source>
        <dbReference type="SAM" id="MobiDB-lite"/>
    </source>
</evidence>
<keyword evidence="1 6" id="KW-0732">Signal</keyword>
<dbReference type="Gene3D" id="2.60.40.10">
    <property type="entry name" value="Immunoglobulins"/>
    <property type="match status" value="1"/>
</dbReference>
<dbReference type="ExpressionAtlas" id="A0A5F5Q264">
    <property type="expression patterns" value="baseline"/>
</dbReference>
<evidence type="ECO:0000313" key="8">
    <source>
        <dbReference type="Ensembl" id="ENSECAP00000054720.2"/>
    </source>
</evidence>
<proteinExistence type="inferred from homology"/>
<keyword evidence="2" id="KW-0325">Glycoprotein</keyword>
<dbReference type="InterPro" id="IPR013106">
    <property type="entry name" value="Ig_V-set"/>
</dbReference>
<evidence type="ECO:0000256" key="2">
    <source>
        <dbReference type="ARBA" id="ARBA00023180"/>
    </source>
</evidence>
<dbReference type="GO" id="GO:0007165">
    <property type="term" value="P:signal transduction"/>
    <property type="evidence" value="ECO:0000318"/>
    <property type="project" value="GO_Central"/>
</dbReference>
<reference evidence="8 9" key="1">
    <citation type="journal article" date="2009" name="Science">
        <title>Genome sequence, comparative analysis, and population genetics of the domestic horse.</title>
        <authorList>
            <consortium name="Broad Institute Genome Sequencing Platform"/>
            <consortium name="Broad Institute Whole Genome Assembly Team"/>
            <person name="Wade C.M."/>
            <person name="Giulotto E."/>
            <person name="Sigurdsson S."/>
            <person name="Zoli M."/>
            <person name="Gnerre S."/>
            <person name="Imsland F."/>
            <person name="Lear T.L."/>
            <person name="Adelson D.L."/>
            <person name="Bailey E."/>
            <person name="Bellone R.R."/>
            <person name="Bloecker H."/>
            <person name="Distl O."/>
            <person name="Edgar R.C."/>
            <person name="Garber M."/>
            <person name="Leeb T."/>
            <person name="Mauceli E."/>
            <person name="MacLeod J.N."/>
            <person name="Penedo M.C.T."/>
            <person name="Raison J.M."/>
            <person name="Sharpe T."/>
            <person name="Vogel J."/>
            <person name="Andersson L."/>
            <person name="Antczak D.F."/>
            <person name="Biagi T."/>
            <person name="Binns M.M."/>
            <person name="Chowdhary B.P."/>
            <person name="Coleman S.J."/>
            <person name="Della Valle G."/>
            <person name="Fryc S."/>
            <person name="Guerin G."/>
            <person name="Hasegawa T."/>
            <person name="Hill E.W."/>
            <person name="Jurka J."/>
            <person name="Kiialainen A."/>
            <person name="Lindgren G."/>
            <person name="Liu J."/>
            <person name="Magnani E."/>
            <person name="Mickelson J.R."/>
            <person name="Murray J."/>
            <person name="Nergadze S.G."/>
            <person name="Onofrio R."/>
            <person name="Pedroni S."/>
            <person name="Piras M.F."/>
            <person name="Raudsepp T."/>
            <person name="Rocchi M."/>
            <person name="Roeed K.H."/>
            <person name="Ryder O.A."/>
            <person name="Searle S."/>
            <person name="Skow L."/>
            <person name="Swinburne J.E."/>
            <person name="Syvaenen A.C."/>
            <person name="Tozaki T."/>
            <person name="Valberg S.J."/>
            <person name="Vaudin M."/>
            <person name="White J.R."/>
            <person name="Zody M.C."/>
            <person name="Lander E.S."/>
            <person name="Lindblad-Toh K."/>
        </authorList>
    </citation>
    <scope>NUCLEOTIDE SEQUENCE [LARGE SCALE GENOMIC DNA]</scope>
    <source>
        <strain evidence="8 9">Thoroughbred</strain>
    </source>
</reference>
<reference evidence="8" key="2">
    <citation type="submission" date="2025-08" db="UniProtKB">
        <authorList>
            <consortium name="Ensembl"/>
        </authorList>
    </citation>
    <scope>IDENTIFICATION</scope>
    <source>
        <strain evidence="8">Thoroughbred</strain>
    </source>
</reference>
<keyword evidence="3" id="KW-0393">Immunoglobulin domain</keyword>
<evidence type="ECO:0000256" key="1">
    <source>
        <dbReference type="ARBA" id="ARBA00022729"/>
    </source>
</evidence>
<dbReference type="Bgee" id="ENSECAG00000032976">
    <property type="expression patterns" value="Expressed in chorionic villus and 12 other cell types or tissues"/>
</dbReference>
<dbReference type="PANTHER" id="PTHR44427:SF1">
    <property type="entry name" value="CARCINOEMBRYONIC ANTIGEN-RELATED CELL ADHESION MOLECULE 1"/>
    <property type="match status" value="1"/>
</dbReference>
<feature type="domain" description="Immunoglobulin V-set" evidence="7">
    <location>
        <begin position="43"/>
        <end position="140"/>
    </location>
</feature>
<name>A0A5F5Q264_HORSE</name>
<dbReference type="InterPro" id="IPR050831">
    <property type="entry name" value="CEA_cell_adhesion"/>
</dbReference>
<feature type="signal peptide" evidence="6">
    <location>
        <begin position="1"/>
        <end position="35"/>
    </location>
</feature>
<dbReference type="PANTHER" id="PTHR44427">
    <property type="entry name" value="CARCINOEMBRYONIC ANTIGEN-RELATED CELL ADHESION MOLECULE 19"/>
    <property type="match status" value="1"/>
</dbReference>
<dbReference type="Ensembl" id="ENSECAT00000069231.2">
    <property type="protein sequence ID" value="ENSECAP00000054720.2"/>
    <property type="gene ID" value="ENSECAG00000059690.1"/>
</dbReference>
<dbReference type="GO" id="GO:0002682">
    <property type="term" value="P:regulation of immune system process"/>
    <property type="evidence" value="ECO:0000318"/>
    <property type="project" value="GO_Central"/>
</dbReference>
<dbReference type="InterPro" id="IPR036179">
    <property type="entry name" value="Ig-like_dom_sf"/>
</dbReference>
<reference evidence="8" key="3">
    <citation type="submission" date="2025-09" db="UniProtKB">
        <authorList>
            <consortium name="Ensembl"/>
        </authorList>
    </citation>
    <scope>IDENTIFICATION</scope>
    <source>
        <strain evidence="8">Thoroughbred</strain>
    </source>
</reference>